<accession>A0A1G9TBN0</accession>
<dbReference type="AlphaFoldDB" id="A0A1G9TBN0"/>
<dbReference type="InterPro" id="IPR003607">
    <property type="entry name" value="HD/PDEase_dom"/>
</dbReference>
<dbReference type="PANTHER" id="PTHR43155">
    <property type="entry name" value="CYCLIC DI-GMP PHOSPHODIESTERASE PA4108-RELATED"/>
    <property type="match status" value="1"/>
</dbReference>
<keyword evidence="3" id="KW-1185">Reference proteome</keyword>
<evidence type="ECO:0000313" key="2">
    <source>
        <dbReference type="EMBL" id="SDM44545.1"/>
    </source>
</evidence>
<sequence length="426" mass="49175">MNGRKFKADRISFPFHHLLFNISSISRVIKKSVANHHLQVTFACNYLAEELDWSFQRRKKTLIAAMIHDVGMFSQRKKFKLLQSEFQHTRHAEIGARLAADLPVDYEIEDIIRYHHHPWQPEDDQQEAARENIPEEAFLVHFCDRISLLIKDDQEILSQRDEILKNLEDKTPRVFKPGLVDALAELNEGFWLSLLDNEILKRNTKEILSAEDEIMDESDTLRLAKFYSGVIDFRSRFTTTHSLGVARAAEKLVYLMNFSSRIQRHMLIAGFFHDLGKLAVPPEIINKEDGLTDSEYNLMKKHVFYSYQALKTIPSLEDIAEWAGFHHETLSGTGYPFGLNGDDLSLPCKIMSVADIFVALTEDRPYRSGLEKSEVKKILKEEAQQENIEGRIVNVLLENLTEFAGLIDELQDDRDDHFENVIDSTL</sequence>
<evidence type="ECO:0000313" key="3">
    <source>
        <dbReference type="Proteomes" id="UP000199476"/>
    </source>
</evidence>
<dbReference type="InterPro" id="IPR006675">
    <property type="entry name" value="HDIG_dom"/>
</dbReference>
<dbReference type="PANTHER" id="PTHR43155:SF1">
    <property type="entry name" value="3'3'-CGAMP-SPECIFIC PHOSPHODIESTERASE 1"/>
    <property type="match status" value="1"/>
</dbReference>
<feature type="domain" description="HD-GYP" evidence="1">
    <location>
        <begin position="216"/>
        <end position="412"/>
    </location>
</feature>
<protein>
    <submittedName>
        <fullName evidence="2">HDIG domain-containing protein</fullName>
    </submittedName>
</protein>
<dbReference type="PROSITE" id="PS51832">
    <property type="entry name" value="HD_GYP"/>
    <property type="match status" value="1"/>
</dbReference>
<dbReference type="STRING" id="321763.SAMN04488692_1369"/>
<name>A0A1G9TBN0_9FIRM</name>
<proteinExistence type="predicted"/>
<gene>
    <name evidence="2" type="ORF">SAMN04488692_1369</name>
</gene>
<organism evidence="2 3">
    <name type="scientific">Halarsenatibacter silvermanii</name>
    <dbReference type="NCBI Taxonomy" id="321763"/>
    <lineage>
        <taxon>Bacteria</taxon>
        <taxon>Bacillati</taxon>
        <taxon>Bacillota</taxon>
        <taxon>Clostridia</taxon>
        <taxon>Halanaerobiales</taxon>
        <taxon>Halarsenatibacteraceae</taxon>
        <taxon>Halarsenatibacter</taxon>
    </lineage>
</organism>
<dbReference type="Proteomes" id="UP000199476">
    <property type="component" value="Unassembled WGS sequence"/>
</dbReference>
<dbReference type="SUPFAM" id="SSF109604">
    <property type="entry name" value="HD-domain/PDEase-like"/>
    <property type="match status" value="2"/>
</dbReference>
<dbReference type="RefSeq" id="WP_089762227.1">
    <property type="nucleotide sequence ID" value="NZ_FNGO01000036.1"/>
</dbReference>
<dbReference type="CDD" id="cd00077">
    <property type="entry name" value="HDc"/>
    <property type="match status" value="2"/>
</dbReference>
<evidence type="ECO:0000259" key="1">
    <source>
        <dbReference type="PROSITE" id="PS51832"/>
    </source>
</evidence>
<dbReference type="Gene3D" id="1.10.3210.10">
    <property type="entry name" value="Hypothetical protein af1432"/>
    <property type="match status" value="2"/>
</dbReference>
<dbReference type="Pfam" id="PF13487">
    <property type="entry name" value="HD_5"/>
    <property type="match status" value="1"/>
</dbReference>
<reference evidence="2 3" key="1">
    <citation type="submission" date="2016-10" db="EMBL/GenBank/DDBJ databases">
        <authorList>
            <person name="de Groot N.N."/>
        </authorList>
    </citation>
    <scope>NUCLEOTIDE SEQUENCE [LARGE SCALE GENOMIC DNA]</scope>
    <source>
        <strain evidence="2 3">SLAS-1</strain>
    </source>
</reference>
<dbReference type="NCBIfam" id="TIGR00277">
    <property type="entry name" value="HDIG"/>
    <property type="match status" value="1"/>
</dbReference>
<dbReference type="Pfam" id="PF01966">
    <property type="entry name" value="HD"/>
    <property type="match status" value="1"/>
</dbReference>
<dbReference type="InterPro" id="IPR006674">
    <property type="entry name" value="HD_domain"/>
</dbReference>
<dbReference type="EMBL" id="FNGO01000036">
    <property type="protein sequence ID" value="SDM44545.1"/>
    <property type="molecule type" value="Genomic_DNA"/>
</dbReference>
<dbReference type="InterPro" id="IPR037522">
    <property type="entry name" value="HD_GYP_dom"/>
</dbReference>
<dbReference type="OrthoDB" id="9798833at2"/>
<dbReference type="SMART" id="SM00471">
    <property type="entry name" value="HDc"/>
    <property type="match status" value="2"/>
</dbReference>